<proteinExistence type="predicted"/>
<evidence type="ECO:0000313" key="3">
    <source>
        <dbReference type="Proteomes" id="UP001194469"/>
    </source>
</evidence>
<comment type="caution">
    <text evidence="2">The sequence shown here is derived from an EMBL/GenBank/DDBJ whole genome shotgun (WGS) entry which is preliminary data.</text>
</comment>
<dbReference type="Pfam" id="PF08349">
    <property type="entry name" value="DUF1722"/>
    <property type="match status" value="1"/>
</dbReference>
<accession>A0ABS0J562</accession>
<sequence>MEESSRPASTVVAGASHPADTDDRLRVGISSCLLGNKVRFDGGHKHDPYITGTLGQYMDFVPVCPEVECGMPVPREALRLVGDPANPRLVTVKGYEDWTERMRAFALRRVEQLVDERLDGFIFKRASPSSGMERVKVYADHDPRDVPEGAGRADTARINLGPPQEKGVGMFARVFMDRFPLLPTEEEGRLNDPRLRENFIERLFVMRRWRALAEAGMTRGGLVDFHTRHKLLLMSHSVEHYRALGRLVAHAASHDPADLARDYLTGLMEGLRLPATTAKHANVLQHCMGYFKRVLTPDEKMEMLEVIQRYRKLQVPLVVPITLLNHYVRKYGEPYLAGQFYLNPHPVELKLRNHA</sequence>
<keyword evidence="3" id="KW-1185">Reference proteome</keyword>
<dbReference type="Proteomes" id="UP001194469">
    <property type="component" value="Unassembled WGS sequence"/>
</dbReference>
<dbReference type="PANTHER" id="PTHR30087:SF0">
    <property type="entry name" value="INNER MEMBRANE PROTEIN"/>
    <property type="match status" value="1"/>
</dbReference>
<name>A0ABS0J562_9BACT</name>
<dbReference type="PANTHER" id="PTHR30087">
    <property type="entry name" value="INNER MEMBRANE PROTEIN"/>
    <property type="match status" value="1"/>
</dbReference>
<dbReference type="InterPro" id="IPR017087">
    <property type="entry name" value="UCP037004"/>
</dbReference>
<organism evidence="2 3">
    <name type="scientific">Nitratidesulfovibrio oxamicus</name>
    <dbReference type="NCBI Taxonomy" id="32016"/>
    <lineage>
        <taxon>Bacteria</taxon>
        <taxon>Pseudomonadati</taxon>
        <taxon>Thermodesulfobacteriota</taxon>
        <taxon>Desulfovibrionia</taxon>
        <taxon>Desulfovibrionales</taxon>
        <taxon>Desulfovibrionaceae</taxon>
        <taxon>Nitratidesulfovibrio</taxon>
    </lineage>
</organism>
<evidence type="ECO:0000259" key="1">
    <source>
        <dbReference type="Pfam" id="PF08349"/>
    </source>
</evidence>
<feature type="domain" description="DUF1722" evidence="1">
    <location>
        <begin position="230"/>
        <end position="346"/>
    </location>
</feature>
<dbReference type="InterPro" id="IPR013560">
    <property type="entry name" value="DUF1722"/>
</dbReference>
<reference evidence="2 3" key="1">
    <citation type="submission" date="2019-08" db="EMBL/GenBank/DDBJ databases">
        <authorList>
            <person name="Luo N."/>
        </authorList>
    </citation>
    <scope>NUCLEOTIDE SEQUENCE [LARGE SCALE GENOMIC DNA]</scope>
    <source>
        <strain evidence="2 3">NCIMB 9442</strain>
    </source>
</reference>
<dbReference type="PIRSF" id="PIRSF037004">
    <property type="entry name" value="UCP037004"/>
    <property type="match status" value="1"/>
</dbReference>
<evidence type="ECO:0000313" key="2">
    <source>
        <dbReference type="EMBL" id="MBG3877583.1"/>
    </source>
</evidence>
<protein>
    <submittedName>
        <fullName evidence="2">DUF1722 domain-containing protein</fullName>
    </submittedName>
</protein>
<dbReference type="RefSeq" id="WP_196609671.1">
    <property type="nucleotide sequence ID" value="NZ_VRYY01000330.1"/>
</dbReference>
<dbReference type="InterPro" id="IPR007553">
    <property type="entry name" value="2-thiour_desulf"/>
</dbReference>
<dbReference type="Pfam" id="PF04463">
    <property type="entry name" value="2-thiour_desulf"/>
    <property type="match status" value="1"/>
</dbReference>
<dbReference type="EMBL" id="VRYY01000330">
    <property type="protein sequence ID" value="MBG3877583.1"/>
    <property type="molecule type" value="Genomic_DNA"/>
</dbReference>
<gene>
    <name evidence="2" type="ORF">FVW20_11300</name>
</gene>